<keyword evidence="1" id="KW-0805">Transcription regulation</keyword>
<dbReference type="GO" id="GO:0006355">
    <property type="term" value="P:regulation of DNA-templated transcription"/>
    <property type="evidence" value="ECO:0007669"/>
    <property type="project" value="InterPro"/>
</dbReference>
<dbReference type="PANTHER" id="PTHR44688:SF16">
    <property type="entry name" value="DNA-BINDING TRANSCRIPTIONAL ACTIVATOR DEVR_DOSR"/>
    <property type="match status" value="1"/>
</dbReference>
<dbReference type="SMART" id="SM00421">
    <property type="entry name" value="HTH_LUXR"/>
    <property type="match status" value="1"/>
</dbReference>
<dbReference type="OrthoDB" id="3171430at2"/>
<feature type="domain" description="HTH luxR-type" evidence="4">
    <location>
        <begin position="361"/>
        <end position="423"/>
    </location>
</feature>
<dbReference type="PANTHER" id="PTHR44688">
    <property type="entry name" value="DNA-BINDING TRANSCRIPTIONAL ACTIVATOR DEVR_DOSR"/>
    <property type="match status" value="1"/>
</dbReference>
<evidence type="ECO:0000313" key="5">
    <source>
        <dbReference type="EMBL" id="SEE82005.1"/>
    </source>
</evidence>
<dbReference type="CDD" id="cd06170">
    <property type="entry name" value="LuxR_C_like"/>
    <property type="match status" value="1"/>
</dbReference>
<dbReference type="InterPro" id="IPR036388">
    <property type="entry name" value="WH-like_DNA-bd_sf"/>
</dbReference>
<keyword evidence="3" id="KW-0804">Transcription</keyword>
<dbReference type="RefSeq" id="WP_073369612.1">
    <property type="nucleotide sequence ID" value="NZ_FNTL01000005.1"/>
</dbReference>
<sequence>MRDRAKPFPVDLIDGLSTVLYRSPLDIANSFSSLLKPIISHSALVIFTKDCPLQPLKRTGDPSIVDRVEIAELEKIGQLVMATGAPAWDATSVIGHENHRVAAIFAATDALLVLVDPVETAPATISMDTKRRLVPALWELVAISIRQQVATAPLDHLRDSRMANIERSRLVAELTDAHSTTLELILTVLRSRDTTDSIARQSARDIASAAMVQLRSVSDRDRSLSEEPVARAFERLRRDLRPLTQFGDLDVQFVEPPIDGRALPGEIAHAGRAIVRSAVLTLAEQDGVGRVRIQWDCDGSNLLIGIRDDGPGDLTSETQSVHKLAARVDALAGKLTVSGTPGWGSNIDVRLPLDMPAAFQGIQPEWGLTNRERDVMKLVAEGARNRAIAAALTISEHTVKFHVANVLRKVGATNRAELAAVLR</sequence>
<dbReference type="InterPro" id="IPR000792">
    <property type="entry name" value="Tscrpt_reg_LuxR_C"/>
</dbReference>
<dbReference type="InterPro" id="IPR036890">
    <property type="entry name" value="HATPase_C_sf"/>
</dbReference>
<dbReference type="InterPro" id="IPR016032">
    <property type="entry name" value="Sig_transdc_resp-reg_C-effctor"/>
</dbReference>
<keyword evidence="2" id="KW-0238">DNA-binding</keyword>
<accession>A0A1H5LY20</accession>
<evidence type="ECO:0000256" key="3">
    <source>
        <dbReference type="ARBA" id="ARBA00023163"/>
    </source>
</evidence>
<evidence type="ECO:0000313" key="6">
    <source>
        <dbReference type="Proteomes" id="UP000183407"/>
    </source>
</evidence>
<dbReference type="Gene3D" id="3.30.565.10">
    <property type="entry name" value="Histidine kinase-like ATPase, C-terminal domain"/>
    <property type="match status" value="1"/>
</dbReference>
<organism evidence="5 6">
    <name type="scientific">Rhodococcus jostii</name>
    <dbReference type="NCBI Taxonomy" id="132919"/>
    <lineage>
        <taxon>Bacteria</taxon>
        <taxon>Bacillati</taxon>
        <taxon>Actinomycetota</taxon>
        <taxon>Actinomycetes</taxon>
        <taxon>Mycobacteriales</taxon>
        <taxon>Nocardiaceae</taxon>
        <taxon>Rhodococcus</taxon>
    </lineage>
</organism>
<dbReference type="PRINTS" id="PR00038">
    <property type="entry name" value="HTHLUXR"/>
</dbReference>
<proteinExistence type="predicted"/>
<evidence type="ECO:0000259" key="4">
    <source>
        <dbReference type="PROSITE" id="PS50043"/>
    </source>
</evidence>
<name>A0A1H5LY20_RHOJO</name>
<dbReference type="GO" id="GO:0003677">
    <property type="term" value="F:DNA binding"/>
    <property type="evidence" value="ECO:0007669"/>
    <property type="project" value="UniProtKB-KW"/>
</dbReference>
<dbReference type="Pfam" id="PF00196">
    <property type="entry name" value="GerE"/>
    <property type="match status" value="1"/>
</dbReference>
<dbReference type="PROSITE" id="PS00622">
    <property type="entry name" value="HTH_LUXR_1"/>
    <property type="match status" value="1"/>
</dbReference>
<dbReference type="Proteomes" id="UP000183407">
    <property type="component" value="Unassembled WGS sequence"/>
</dbReference>
<dbReference type="PROSITE" id="PS50043">
    <property type="entry name" value="HTH_LUXR_2"/>
    <property type="match status" value="1"/>
</dbReference>
<evidence type="ECO:0000256" key="2">
    <source>
        <dbReference type="ARBA" id="ARBA00023125"/>
    </source>
</evidence>
<dbReference type="Gene3D" id="1.10.10.10">
    <property type="entry name" value="Winged helix-like DNA-binding domain superfamily/Winged helix DNA-binding domain"/>
    <property type="match status" value="1"/>
</dbReference>
<evidence type="ECO:0000256" key="1">
    <source>
        <dbReference type="ARBA" id="ARBA00023015"/>
    </source>
</evidence>
<gene>
    <name evidence="5" type="ORF">SAMN04490220_8513</name>
</gene>
<dbReference type="SUPFAM" id="SSF46894">
    <property type="entry name" value="C-terminal effector domain of the bipartite response regulators"/>
    <property type="match status" value="1"/>
</dbReference>
<dbReference type="AlphaFoldDB" id="A0A1H5LY20"/>
<protein>
    <submittedName>
        <fullName evidence="5">Regulatory protein, luxR family</fullName>
    </submittedName>
</protein>
<dbReference type="SUPFAM" id="SSF55874">
    <property type="entry name" value="ATPase domain of HSP90 chaperone/DNA topoisomerase II/histidine kinase"/>
    <property type="match status" value="1"/>
</dbReference>
<dbReference type="EMBL" id="FNTL01000005">
    <property type="protein sequence ID" value="SEE82005.1"/>
    <property type="molecule type" value="Genomic_DNA"/>
</dbReference>
<reference evidence="6" key="1">
    <citation type="submission" date="2016-10" db="EMBL/GenBank/DDBJ databases">
        <authorList>
            <person name="Varghese N."/>
        </authorList>
    </citation>
    <scope>NUCLEOTIDE SEQUENCE [LARGE SCALE GENOMIC DNA]</scope>
    <source>
        <strain evidence="6">DSM 44719</strain>
    </source>
</reference>